<proteinExistence type="predicted"/>
<comment type="caution">
    <text evidence="1">The sequence shown here is derived from an EMBL/GenBank/DDBJ whole genome shotgun (WGS) entry which is preliminary data.</text>
</comment>
<protein>
    <submittedName>
        <fullName evidence="1">Uncharacterized protein</fullName>
    </submittedName>
</protein>
<organism evidence="1 2">
    <name type="scientific">Corallibacter vietnamensis</name>
    <dbReference type="NCBI Taxonomy" id="904130"/>
    <lineage>
        <taxon>Bacteria</taxon>
        <taxon>Pseudomonadati</taxon>
        <taxon>Bacteroidota</taxon>
        <taxon>Flavobacteriia</taxon>
        <taxon>Flavobacteriales</taxon>
        <taxon>Flavobacteriaceae</taxon>
        <taxon>Corallibacter</taxon>
    </lineage>
</organism>
<keyword evidence="2" id="KW-1185">Reference proteome</keyword>
<evidence type="ECO:0000313" key="1">
    <source>
        <dbReference type="EMBL" id="GAA3788890.1"/>
    </source>
</evidence>
<sequence length="103" mass="11721">MRILAFILSTYILALNFAPCEDSVLVDDIKTEISQHADLDHEHNDVSDMCSPFCQCHCCHIHVTNTAKTSYVLITNNIPRHLLLHHKGVEKDFKVSILQPPRV</sequence>
<dbReference type="Pfam" id="PF20365">
    <property type="entry name" value="DUF6660"/>
    <property type="match status" value="1"/>
</dbReference>
<name>A0ABP7HCN6_9FLAO</name>
<accession>A0ABP7HCN6</accession>
<dbReference type="InterPro" id="IPR046601">
    <property type="entry name" value="DUF6660"/>
</dbReference>
<dbReference type="Proteomes" id="UP001501456">
    <property type="component" value="Unassembled WGS sequence"/>
</dbReference>
<gene>
    <name evidence="1" type="ORF">GCM10022271_21780</name>
</gene>
<evidence type="ECO:0000313" key="2">
    <source>
        <dbReference type="Proteomes" id="UP001501456"/>
    </source>
</evidence>
<reference evidence="2" key="1">
    <citation type="journal article" date="2019" name="Int. J. Syst. Evol. Microbiol.">
        <title>The Global Catalogue of Microorganisms (GCM) 10K type strain sequencing project: providing services to taxonomists for standard genome sequencing and annotation.</title>
        <authorList>
            <consortium name="The Broad Institute Genomics Platform"/>
            <consortium name="The Broad Institute Genome Sequencing Center for Infectious Disease"/>
            <person name="Wu L."/>
            <person name="Ma J."/>
        </authorList>
    </citation>
    <scope>NUCLEOTIDE SEQUENCE [LARGE SCALE GENOMIC DNA]</scope>
    <source>
        <strain evidence="2">JCM 17525</strain>
    </source>
</reference>
<dbReference type="EMBL" id="BAABBI010000003">
    <property type="protein sequence ID" value="GAA3788890.1"/>
    <property type="molecule type" value="Genomic_DNA"/>
</dbReference>
<dbReference type="RefSeq" id="WP_344730509.1">
    <property type="nucleotide sequence ID" value="NZ_BAABBI010000003.1"/>
</dbReference>